<evidence type="ECO:0000313" key="4">
    <source>
        <dbReference type="EMBL" id="EYT51013.1"/>
    </source>
</evidence>
<dbReference type="PROSITE" id="PS50106">
    <property type="entry name" value="PDZ"/>
    <property type="match status" value="2"/>
</dbReference>
<evidence type="ECO:0000256" key="2">
    <source>
        <dbReference type="ARBA" id="ARBA00022801"/>
    </source>
</evidence>
<keyword evidence="2" id="KW-0378">Hydrolase</keyword>
<dbReference type="SMART" id="SM00228">
    <property type="entry name" value="PDZ"/>
    <property type="match status" value="1"/>
</dbReference>
<feature type="domain" description="PDZ" evidence="3">
    <location>
        <begin position="168"/>
        <end position="221"/>
    </location>
</feature>
<evidence type="ECO:0000256" key="1">
    <source>
        <dbReference type="ARBA" id="ARBA00022670"/>
    </source>
</evidence>
<dbReference type="PANTHER" id="PTHR43343:SF3">
    <property type="entry name" value="PROTEASE DO-LIKE 8, CHLOROPLASTIC"/>
    <property type="match status" value="1"/>
</dbReference>
<evidence type="ECO:0000259" key="3">
    <source>
        <dbReference type="PROSITE" id="PS50106"/>
    </source>
</evidence>
<dbReference type="Proteomes" id="UP000019754">
    <property type="component" value="Unassembled WGS sequence"/>
</dbReference>
<organism evidence="4 5">
    <name type="scientific">Brachybacterium muris UCD-AY4</name>
    <dbReference type="NCBI Taxonomy" id="1249481"/>
    <lineage>
        <taxon>Bacteria</taxon>
        <taxon>Bacillati</taxon>
        <taxon>Actinomycetota</taxon>
        <taxon>Actinomycetes</taxon>
        <taxon>Micrococcales</taxon>
        <taxon>Dermabacteraceae</taxon>
        <taxon>Brachybacterium</taxon>
    </lineage>
</organism>
<dbReference type="Pfam" id="PF13180">
    <property type="entry name" value="PDZ_2"/>
    <property type="match status" value="1"/>
</dbReference>
<dbReference type="Pfam" id="PF13365">
    <property type="entry name" value="Trypsin_2"/>
    <property type="match status" value="1"/>
</dbReference>
<dbReference type="Gene3D" id="2.30.42.10">
    <property type="match status" value="1"/>
</dbReference>
<keyword evidence="1" id="KW-0645">Protease</keyword>
<dbReference type="HOGENOM" id="CLU_020120_2_2_11"/>
<dbReference type="PANTHER" id="PTHR43343">
    <property type="entry name" value="PEPTIDASE S12"/>
    <property type="match status" value="1"/>
</dbReference>
<dbReference type="SUPFAM" id="SSF50494">
    <property type="entry name" value="Trypsin-like serine proteases"/>
    <property type="match status" value="1"/>
</dbReference>
<dbReference type="SUPFAM" id="SSF50156">
    <property type="entry name" value="PDZ domain-like"/>
    <property type="match status" value="1"/>
</dbReference>
<dbReference type="InterPro" id="IPR036034">
    <property type="entry name" value="PDZ_sf"/>
</dbReference>
<dbReference type="InterPro" id="IPR009003">
    <property type="entry name" value="Peptidase_S1_PA"/>
</dbReference>
<name>A0A022L4Z0_9MICO</name>
<dbReference type="InterPro" id="IPR051201">
    <property type="entry name" value="Chloro_Bact_Ser_Proteases"/>
</dbReference>
<gene>
    <name evidence="4" type="ORF">D641_0100640</name>
</gene>
<dbReference type="GO" id="GO:0004252">
    <property type="term" value="F:serine-type endopeptidase activity"/>
    <property type="evidence" value="ECO:0007669"/>
    <property type="project" value="InterPro"/>
</dbReference>
<sequence length="297" mass="29668">MVSITVRTSQGGGAGSGVIIDEQGHVVTNHHVIAGATEGGQILVTLADERVFEASVLGSDQASDLAVLEIADAPADLTPIEVADSDELVVGEPVMAVGNPLGLSGTVTTGIVSALDRPVTAGSAEPSASGAQEPVVTNAIQTSAAINPGNSGGALVDANGQLVGINSSIAALGPESGNIGIGFAITSRQMRSVVDQILETGTVQHAYLGVGVGDVIVEVDGAQRWAAGVANVAPDGPAAQAGLQEGDGILAIDDEAVDSALSLIAQIRERPVGTEVTLDIIRDGEAQQLTVTLDARP</sequence>
<accession>A0A022L4Z0</accession>
<protein>
    <submittedName>
        <fullName evidence="4">Trypsin</fullName>
    </submittedName>
</protein>
<dbReference type="InterPro" id="IPR001940">
    <property type="entry name" value="Peptidase_S1C"/>
</dbReference>
<dbReference type="InterPro" id="IPR001478">
    <property type="entry name" value="PDZ"/>
</dbReference>
<proteinExistence type="predicted"/>
<reference evidence="4 5" key="1">
    <citation type="journal article" date="2013" name="Genome Announc.">
        <title>Draft genome sequence of an Actinobacterium, Brachybacterium muris strain UCD-AY4.</title>
        <authorList>
            <person name="Lo J.R."/>
            <person name="Lang J.M."/>
            <person name="Darling A.E."/>
            <person name="Eisen J.A."/>
            <person name="Coil D.A."/>
        </authorList>
    </citation>
    <scope>NUCLEOTIDE SEQUENCE [LARGE SCALE GENOMIC DNA]</scope>
    <source>
        <strain evidence="4 5">UCD-AY4</strain>
    </source>
</reference>
<evidence type="ECO:0000313" key="5">
    <source>
        <dbReference type="Proteomes" id="UP000019754"/>
    </source>
</evidence>
<dbReference type="Gene3D" id="2.40.10.120">
    <property type="match status" value="1"/>
</dbReference>
<comment type="caution">
    <text evidence="4">The sequence shown here is derived from an EMBL/GenBank/DDBJ whole genome shotgun (WGS) entry which is preliminary data.</text>
</comment>
<keyword evidence="5" id="KW-1185">Reference proteome</keyword>
<dbReference type="PRINTS" id="PR00834">
    <property type="entry name" value="PROTEASES2C"/>
</dbReference>
<feature type="domain" description="PDZ" evidence="3">
    <location>
        <begin position="229"/>
        <end position="284"/>
    </location>
</feature>
<dbReference type="STRING" id="1249481.D641_0100640"/>
<dbReference type="GO" id="GO:0006508">
    <property type="term" value="P:proteolysis"/>
    <property type="evidence" value="ECO:0007669"/>
    <property type="project" value="UniProtKB-KW"/>
</dbReference>
<dbReference type="AlphaFoldDB" id="A0A022L4Z0"/>
<dbReference type="EMBL" id="AORC01000002">
    <property type="protein sequence ID" value="EYT51013.1"/>
    <property type="molecule type" value="Genomic_DNA"/>
</dbReference>